<feature type="transmembrane region" description="Helical" evidence="1">
    <location>
        <begin position="28"/>
        <end position="56"/>
    </location>
</feature>
<keyword evidence="1" id="KW-0472">Membrane</keyword>
<dbReference type="Proteomes" id="UP000002247">
    <property type="component" value="Chromosome"/>
</dbReference>
<keyword evidence="1" id="KW-0812">Transmembrane</keyword>
<dbReference type="STRING" id="640132.Srot_0644"/>
<dbReference type="HOGENOM" id="CLU_181568_0_0_11"/>
<proteinExistence type="predicted"/>
<evidence type="ECO:0000313" key="3">
    <source>
        <dbReference type="Proteomes" id="UP000002247"/>
    </source>
</evidence>
<name>D6ZCT4_SEGRD</name>
<evidence type="ECO:0000256" key="1">
    <source>
        <dbReference type="SAM" id="Phobius"/>
    </source>
</evidence>
<dbReference type="RefSeq" id="WP_013137582.1">
    <property type="nucleotide sequence ID" value="NC_014168.1"/>
</dbReference>
<organism evidence="2 3">
    <name type="scientific">Segniliparus rotundus (strain ATCC BAA-972 / CDC 1076 / CIP 108378 / DSM 44985 / JCM 13578)</name>
    <dbReference type="NCBI Taxonomy" id="640132"/>
    <lineage>
        <taxon>Bacteria</taxon>
        <taxon>Bacillati</taxon>
        <taxon>Actinomycetota</taxon>
        <taxon>Actinomycetes</taxon>
        <taxon>Mycobacteriales</taxon>
        <taxon>Segniliparaceae</taxon>
        <taxon>Segniliparus</taxon>
    </lineage>
</organism>
<keyword evidence="1" id="KW-1133">Transmembrane helix</keyword>
<reference evidence="2 3" key="1">
    <citation type="journal article" date="2010" name="Stand. Genomic Sci.">
        <title>Complete genome sequence of Segniliparus rotundus type strain (CDC 1076).</title>
        <authorList>
            <person name="Sikorski J."/>
            <person name="Lapidus A."/>
            <person name="Copeland A."/>
            <person name="Misra M."/>
            <person name="Glavina Del Rio T."/>
            <person name="Nolan M."/>
            <person name="Lucas S."/>
            <person name="Chen F."/>
            <person name="Tice H."/>
            <person name="Cheng J.F."/>
            <person name="Jando M."/>
            <person name="Schneider S."/>
            <person name="Bruce D."/>
            <person name="Goodwin L."/>
            <person name="Pitluck S."/>
            <person name="Liolios K."/>
            <person name="Mikhailova N."/>
            <person name="Pati A."/>
            <person name="Ivanova N."/>
            <person name="Mavromatis K."/>
            <person name="Chen A."/>
            <person name="Palaniappan K."/>
            <person name="Chertkov O."/>
            <person name="Land M."/>
            <person name="Hauser L."/>
            <person name="Chang Y.J."/>
            <person name="Jeffries C.D."/>
            <person name="Brettin T."/>
            <person name="Detter J.C."/>
            <person name="Han C."/>
            <person name="Rohde M."/>
            <person name="Goker M."/>
            <person name="Bristow J."/>
            <person name="Eisen J.A."/>
            <person name="Markowitz V."/>
            <person name="Hugenholtz P."/>
            <person name="Kyrpides N.C."/>
            <person name="Klenk H.P."/>
        </authorList>
    </citation>
    <scope>NUCLEOTIDE SEQUENCE [LARGE SCALE GENOMIC DNA]</scope>
    <source>
        <strain evidence="3">ATCC BAA-972 / CDC 1076 / CIP 108378 / DSM 44985 / JCM 13578</strain>
    </source>
</reference>
<sequence length="108" mass="11644">MSNTNPRPGEASPANSPTSFISCAITSAILIVFGFTLGNMFGVTVLLAIVIGIYVMRSDDRWRNIGKGITAAALAAFLFYFGWTVFYVSVPGAIVSIFQIGQQPTMMR</sequence>
<dbReference type="KEGG" id="srt:Srot_0644"/>
<keyword evidence="3" id="KW-1185">Reference proteome</keyword>
<gene>
    <name evidence="2" type="ordered locus">Srot_0644</name>
</gene>
<evidence type="ECO:0000313" key="2">
    <source>
        <dbReference type="EMBL" id="ADG97126.1"/>
    </source>
</evidence>
<dbReference type="AlphaFoldDB" id="D6ZCT4"/>
<dbReference type="EMBL" id="CP001958">
    <property type="protein sequence ID" value="ADG97126.1"/>
    <property type="molecule type" value="Genomic_DNA"/>
</dbReference>
<feature type="transmembrane region" description="Helical" evidence="1">
    <location>
        <begin position="68"/>
        <end position="98"/>
    </location>
</feature>
<protein>
    <submittedName>
        <fullName evidence="2">Uncharacterized protein</fullName>
    </submittedName>
</protein>
<accession>D6ZCT4</accession>
<dbReference type="PROSITE" id="PS51257">
    <property type="entry name" value="PROKAR_LIPOPROTEIN"/>
    <property type="match status" value="1"/>
</dbReference>